<dbReference type="PROSITE" id="PS51186">
    <property type="entry name" value="GNAT"/>
    <property type="match status" value="1"/>
</dbReference>
<dbReference type="InterPro" id="IPR000182">
    <property type="entry name" value="GNAT_dom"/>
</dbReference>
<proteinExistence type="predicted"/>
<protein>
    <submittedName>
        <fullName evidence="2">N-acetyltransferase</fullName>
    </submittedName>
</protein>
<evidence type="ECO:0000313" key="3">
    <source>
        <dbReference type="Proteomes" id="UP000637074"/>
    </source>
</evidence>
<dbReference type="EMBL" id="BNDS01000054">
    <property type="protein sequence ID" value="GHI01649.1"/>
    <property type="molecule type" value="Genomic_DNA"/>
</dbReference>
<evidence type="ECO:0000313" key="2">
    <source>
        <dbReference type="EMBL" id="GHI01649.1"/>
    </source>
</evidence>
<feature type="domain" description="N-acetyltransferase" evidence="1">
    <location>
        <begin position="3"/>
        <end position="153"/>
    </location>
</feature>
<dbReference type="Proteomes" id="UP000637074">
    <property type="component" value="Unassembled WGS sequence"/>
</dbReference>
<dbReference type="Gene3D" id="3.40.630.30">
    <property type="match status" value="1"/>
</dbReference>
<gene>
    <name evidence="2" type="primary">yndA</name>
    <name evidence="2" type="ORF">AM1BK_51910</name>
</gene>
<dbReference type="InterPro" id="IPR016181">
    <property type="entry name" value="Acyl_CoA_acyltransferase"/>
</dbReference>
<reference evidence="2 3" key="1">
    <citation type="journal article" date="2022" name="Int. J. Syst. Evol. Microbiol.">
        <title>Neobacillus kokaensis sp. nov., isolated from soil.</title>
        <authorList>
            <person name="Yuki K."/>
            <person name="Matsubara H."/>
            <person name="Yamaguchi S."/>
        </authorList>
    </citation>
    <scope>NUCLEOTIDE SEQUENCE [LARGE SCALE GENOMIC DNA]</scope>
    <source>
        <strain evidence="2 3">LOB 377</strain>
    </source>
</reference>
<dbReference type="SUPFAM" id="SSF55729">
    <property type="entry name" value="Acyl-CoA N-acyltransferases (Nat)"/>
    <property type="match status" value="1"/>
</dbReference>
<sequence>MGIELKSLNKNSKDVNKVRDLLYGAFPEVERLPLELLFDRANLDGVDFLSIYDEDNFIGFTYLITRKNLTYVQYLAIDSHSRSKGYGSLILSRIKEKYYDNQLTLNIEALDKSATNYEQRVNRKNFYLRNGYESSCFLFKDRWGMYEVMVNGEGEINQEEFSDLIRGFTGNSLFLYLEIQIQLA</sequence>
<keyword evidence="3" id="KW-1185">Reference proteome</keyword>
<accession>A0ABQ3NCJ0</accession>
<name>A0ABQ3NCJ0_9BACI</name>
<dbReference type="RefSeq" id="WP_191277292.1">
    <property type="nucleotide sequence ID" value="NZ_BNDS01000054.1"/>
</dbReference>
<evidence type="ECO:0000259" key="1">
    <source>
        <dbReference type="PROSITE" id="PS51186"/>
    </source>
</evidence>
<dbReference type="Pfam" id="PF13508">
    <property type="entry name" value="Acetyltransf_7"/>
    <property type="match status" value="1"/>
</dbReference>
<organism evidence="2 3">
    <name type="scientific">Neobacillus kokaensis</name>
    <dbReference type="NCBI Taxonomy" id="2759023"/>
    <lineage>
        <taxon>Bacteria</taxon>
        <taxon>Bacillati</taxon>
        <taxon>Bacillota</taxon>
        <taxon>Bacilli</taxon>
        <taxon>Bacillales</taxon>
        <taxon>Bacillaceae</taxon>
        <taxon>Neobacillus</taxon>
    </lineage>
</organism>
<comment type="caution">
    <text evidence="2">The sequence shown here is derived from an EMBL/GenBank/DDBJ whole genome shotgun (WGS) entry which is preliminary data.</text>
</comment>